<keyword evidence="1" id="KW-0732">Signal</keyword>
<evidence type="ECO:0000313" key="3">
    <source>
        <dbReference type="EMBL" id="CAF3829558.1"/>
    </source>
</evidence>
<comment type="caution">
    <text evidence="5">The sequence shown here is derived from an EMBL/GenBank/DDBJ whole genome shotgun (WGS) entry which is preliminary data.</text>
</comment>
<dbReference type="Proteomes" id="UP000663842">
    <property type="component" value="Unassembled WGS sequence"/>
</dbReference>
<evidence type="ECO:0000313" key="6">
    <source>
        <dbReference type="Proteomes" id="UP000663866"/>
    </source>
</evidence>
<dbReference type="EMBL" id="CAJOBF010002550">
    <property type="protein sequence ID" value="CAF4041687.1"/>
    <property type="molecule type" value="Genomic_DNA"/>
</dbReference>
<evidence type="ECO:0000259" key="2">
    <source>
        <dbReference type="PROSITE" id="PS50060"/>
    </source>
</evidence>
<gene>
    <name evidence="3" type="ORF">GIL414_LOCUS2714</name>
    <name evidence="5" type="ORF">OVN521_LOCUS18191</name>
    <name evidence="4" type="ORF">UXM345_LOCUS18637</name>
</gene>
<dbReference type="Proteomes" id="UP000681720">
    <property type="component" value="Unassembled WGS sequence"/>
</dbReference>
<evidence type="ECO:0000256" key="1">
    <source>
        <dbReference type="SAM" id="SignalP"/>
    </source>
</evidence>
<organism evidence="5 6">
    <name type="scientific">Rotaria magnacalcarata</name>
    <dbReference type="NCBI Taxonomy" id="392030"/>
    <lineage>
        <taxon>Eukaryota</taxon>
        <taxon>Metazoa</taxon>
        <taxon>Spiralia</taxon>
        <taxon>Gnathifera</taxon>
        <taxon>Rotifera</taxon>
        <taxon>Eurotatoria</taxon>
        <taxon>Bdelloidea</taxon>
        <taxon>Philodinida</taxon>
        <taxon>Philodinidae</taxon>
        <taxon>Rotaria</taxon>
    </lineage>
</organism>
<dbReference type="Pfam" id="PF00629">
    <property type="entry name" value="MAM"/>
    <property type="match status" value="1"/>
</dbReference>
<dbReference type="InterPro" id="IPR013320">
    <property type="entry name" value="ConA-like_dom_sf"/>
</dbReference>
<dbReference type="PROSITE" id="PS50060">
    <property type="entry name" value="MAM_2"/>
    <property type="match status" value="1"/>
</dbReference>
<dbReference type="InterPro" id="IPR000998">
    <property type="entry name" value="MAM_dom"/>
</dbReference>
<name>A0A819RKU6_9BILA</name>
<keyword evidence="6" id="KW-1185">Reference proteome</keyword>
<dbReference type="EMBL" id="CAJOBJ010000542">
    <property type="protein sequence ID" value="CAF3829558.1"/>
    <property type="molecule type" value="Genomic_DNA"/>
</dbReference>
<sequence>MMILIRLLFVSILSVNSQQIFKCDFDYGQSCILGLARSSYVLLNETSNEPQLPASDVAAIQTSNDIGECFFPFKLNSFDMFFCQKTDPNLPSTCPTFNETGPRINCSEGEYGYEKFEVGDTGYRSYTLDLSLALSYGQHCIRFYYYLSNNYSNGTIHIIIQDNQTNQNETILTVSSRFENRWYQIRHDFHLDNENPTIHFLFERQLSTDSNPFYVAIDDITIIDLQCEPIPDTTSTTSQTFTSTTIQTESSALITTSENIFSTTSAILSSTSQTNTISSTILPSTSQTSTISSTNAIDRTSSTTNFHTENSTLILTERSTTLLINSTIITTSTNFLSSTRENSSSIKKHIDNWYNLPSRFGVSSNEEIHLILDYQPLQL</sequence>
<proteinExistence type="predicted"/>
<feature type="signal peptide" evidence="1">
    <location>
        <begin position="1"/>
        <end position="17"/>
    </location>
</feature>
<dbReference type="Gene3D" id="2.60.120.200">
    <property type="match status" value="1"/>
</dbReference>
<dbReference type="EMBL" id="CAJOBG010003263">
    <property type="protein sequence ID" value="CAF4054208.1"/>
    <property type="molecule type" value="Genomic_DNA"/>
</dbReference>
<dbReference type="Proteomes" id="UP000663866">
    <property type="component" value="Unassembled WGS sequence"/>
</dbReference>
<protein>
    <recommendedName>
        <fullName evidence="2">MAM domain-containing protein</fullName>
    </recommendedName>
</protein>
<dbReference type="AlphaFoldDB" id="A0A819RKU6"/>
<evidence type="ECO:0000313" key="5">
    <source>
        <dbReference type="EMBL" id="CAF4054208.1"/>
    </source>
</evidence>
<evidence type="ECO:0000313" key="4">
    <source>
        <dbReference type="EMBL" id="CAF4041687.1"/>
    </source>
</evidence>
<dbReference type="GO" id="GO:0016020">
    <property type="term" value="C:membrane"/>
    <property type="evidence" value="ECO:0007669"/>
    <property type="project" value="InterPro"/>
</dbReference>
<feature type="chain" id="PRO_5035693999" description="MAM domain-containing protein" evidence="1">
    <location>
        <begin position="18"/>
        <end position="379"/>
    </location>
</feature>
<accession>A0A819RKU6</accession>
<dbReference type="SUPFAM" id="SSF49899">
    <property type="entry name" value="Concanavalin A-like lectins/glucanases"/>
    <property type="match status" value="1"/>
</dbReference>
<feature type="domain" description="MAM" evidence="2">
    <location>
        <begin position="21"/>
        <end position="229"/>
    </location>
</feature>
<reference evidence="5" key="1">
    <citation type="submission" date="2021-02" db="EMBL/GenBank/DDBJ databases">
        <authorList>
            <person name="Nowell W R."/>
        </authorList>
    </citation>
    <scope>NUCLEOTIDE SEQUENCE</scope>
</reference>